<proteinExistence type="predicted"/>
<gene>
    <name evidence="2" type="ORF">Q31b_48300</name>
</gene>
<feature type="region of interest" description="Disordered" evidence="1">
    <location>
        <begin position="1"/>
        <end position="23"/>
    </location>
</feature>
<keyword evidence="3" id="KW-1185">Reference proteome</keyword>
<protein>
    <submittedName>
        <fullName evidence="2">Uncharacterized protein</fullName>
    </submittedName>
</protein>
<evidence type="ECO:0000313" key="2">
    <source>
        <dbReference type="EMBL" id="TWU36549.1"/>
    </source>
</evidence>
<dbReference type="Proteomes" id="UP000315471">
    <property type="component" value="Unassembled WGS sequence"/>
</dbReference>
<accession>A0A5C6DNW3</accession>
<evidence type="ECO:0000313" key="3">
    <source>
        <dbReference type="Proteomes" id="UP000315471"/>
    </source>
</evidence>
<reference evidence="2 3" key="1">
    <citation type="submission" date="2019-02" db="EMBL/GenBank/DDBJ databases">
        <title>Deep-cultivation of Planctomycetes and their phenomic and genomic characterization uncovers novel biology.</title>
        <authorList>
            <person name="Wiegand S."/>
            <person name="Jogler M."/>
            <person name="Boedeker C."/>
            <person name="Pinto D."/>
            <person name="Vollmers J."/>
            <person name="Rivas-Marin E."/>
            <person name="Kohn T."/>
            <person name="Peeters S.H."/>
            <person name="Heuer A."/>
            <person name="Rast P."/>
            <person name="Oberbeckmann S."/>
            <person name="Bunk B."/>
            <person name="Jeske O."/>
            <person name="Meyerdierks A."/>
            <person name="Storesund J.E."/>
            <person name="Kallscheuer N."/>
            <person name="Luecker S."/>
            <person name="Lage O.M."/>
            <person name="Pohl T."/>
            <person name="Merkel B.J."/>
            <person name="Hornburger P."/>
            <person name="Mueller R.-W."/>
            <person name="Bruemmer F."/>
            <person name="Labrenz M."/>
            <person name="Spormann A.M."/>
            <person name="Op Den Camp H."/>
            <person name="Overmann J."/>
            <person name="Amann R."/>
            <person name="Jetten M.S.M."/>
            <person name="Mascher T."/>
            <person name="Medema M.H."/>
            <person name="Devos D.P."/>
            <person name="Kaster A.-K."/>
            <person name="Ovreas L."/>
            <person name="Rohde M."/>
            <person name="Galperin M.Y."/>
            <person name="Jogler C."/>
        </authorList>
    </citation>
    <scope>NUCLEOTIDE SEQUENCE [LARGE SCALE GENOMIC DNA]</scope>
    <source>
        <strain evidence="2 3">Q31b</strain>
    </source>
</reference>
<name>A0A5C6DNW3_9BACT</name>
<evidence type="ECO:0000256" key="1">
    <source>
        <dbReference type="SAM" id="MobiDB-lite"/>
    </source>
</evidence>
<organism evidence="2 3">
    <name type="scientific">Novipirellula aureliae</name>
    <dbReference type="NCBI Taxonomy" id="2527966"/>
    <lineage>
        <taxon>Bacteria</taxon>
        <taxon>Pseudomonadati</taxon>
        <taxon>Planctomycetota</taxon>
        <taxon>Planctomycetia</taxon>
        <taxon>Pirellulales</taxon>
        <taxon>Pirellulaceae</taxon>
        <taxon>Novipirellula</taxon>
    </lineage>
</organism>
<feature type="compositionally biased region" description="Polar residues" evidence="1">
    <location>
        <begin position="13"/>
        <end position="23"/>
    </location>
</feature>
<sequence>MSPRFSQEEVQTRRTGFQSERLSPESSLTRMIHGLANCFANVYALKRLRSLLEKQSAY</sequence>
<feature type="compositionally biased region" description="Basic and acidic residues" evidence="1">
    <location>
        <begin position="1"/>
        <end position="12"/>
    </location>
</feature>
<dbReference type="AlphaFoldDB" id="A0A5C6DNW3"/>
<comment type="caution">
    <text evidence="2">The sequence shown here is derived from an EMBL/GenBank/DDBJ whole genome shotgun (WGS) entry which is preliminary data.</text>
</comment>
<dbReference type="EMBL" id="SJPY01000008">
    <property type="protein sequence ID" value="TWU36549.1"/>
    <property type="molecule type" value="Genomic_DNA"/>
</dbReference>